<reference evidence="1 2" key="1">
    <citation type="submission" date="2019-05" db="EMBL/GenBank/DDBJ databases">
        <title>Another draft genome of Portunus trituberculatus and its Hox gene families provides insights of decapod evolution.</title>
        <authorList>
            <person name="Jeong J.-H."/>
            <person name="Song I."/>
            <person name="Kim S."/>
            <person name="Choi T."/>
            <person name="Kim D."/>
            <person name="Ryu S."/>
            <person name="Kim W."/>
        </authorList>
    </citation>
    <scope>NUCLEOTIDE SEQUENCE [LARGE SCALE GENOMIC DNA]</scope>
    <source>
        <tissue evidence="1">Muscle</tissue>
    </source>
</reference>
<sequence length="250" mass="28141">MQKKHRDTGEEYTSTTTGAIVPARQVGPPCTCPNKCYDIVGRDNINQVFENYWKIGSHDGQSAYLAAHVSGKPVARKYAGDDSRRKVTYEYSVEVNGEQKLVCKVSFINIHGISKKRVENVVAKVGKTGVSPHDERGKAPSIKKTPDDVRQQIHSHILSLPTCASHYSRAKSKNCVYLPPGFTHRKCYELYEKDCADKGIPADKVVSFIKYRFEFMTYNIGTSPPPTSTRAASVIRPNSTSTRRRWRRMI</sequence>
<accession>A0A5B7EPE0</accession>
<gene>
    <name evidence="1" type="ORF">E2C01_029848</name>
</gene>
<dbReference type="Proteomes" id="UP000324222">
    <property type="component" value="Unassembled WGS sequence"/>
</dbReference>
<name>A0A5B7EPE0_PORTR</name>
<dbReference type="EMBL" id="VSRR010003506">
    <property type="protein sequence ID" value="MPC36391.1"/>
    <property type="molecule type" value="Genomic_DNA"/>
</dbReference>
<dbReference type="PANTHER" id="PTHR10773:SF19">
    <property type="match status" value="1"/>
</dbReference>
<dbReference type="PANTHER" id="PTHR10773">
    <property type="entry name" value="DNA-DIRECTED RNA POLYMERASES I, II, AND III SUBUNIT RPABC2"/>
    <property type="match status" value="1"/>
</dbReference>
<dbReference type="AlphaFoldDB" id="A0A5B7EPE0"/>
<keyword evidence="2" id="KW-1185">Reference proteome</keyword>
<evidence type="ECO:0000313" key="2">
    <source>
        <dbReference type="Proteomes" id="UP000324222"/>
    </source>
</evidence>
<organism evidence="1 2">
    <name type="scientific">Portunus trituberculatus</name>
    <name type="common">Swimming crab</name>
    <name type="synonym">Neptunus trituberculatus</name>
    <dbReference type="NCBI Taxonomy" id="210409"/>
    <lineage>
        <taxon>Eukaryota</taxon>
        <taxon>Metazoa</taxon>
        <taxon>Ecdysozoa</taxon>
        <taxon>Arthropoda</taxon>
        <taxon>Crustacea</taxon>
        <taxon>Multicrustacea</taxon>
        <taxon>Malacostraca</taxon>
        <taxon>Eumalacostraca</taxon>
        <taxon>Eucarida</taxon>
        <taxon>Decapoda</taxon>
        <taxon>Pleocyemata</taxon>
        <taxon>Brachyura</taxon>
        <taxon>Eubrachyura</taxon>
        <taxon>Portunoidea</taxon>
        <taxon>Portunidae</taxon>
        <taxon>Portuninae</taxon>
        <taxon>Portunus</taxon>
    </lineage>
</organism>
<dbReference type="OrthoDB" id="434783at2759"/>
<evidence type="ECO:0000313" key="1">
    <source>
        <dbReference type="EMBL" id="MPC36391.1"/>
    </source>
</evidence>
<protein>
    <submittedName>
        <fullName evidence="1">Uncharacterized protein</fullName>
    </submittedName>
</protein>
<comment type="caution">
    <text evidence="1">The sequence shown here is derived from an EMBL/GenBank/DDBJ whole genome shotgun (WGS) entry which is preliminary data.</text>
</comment>
<proteinExistence type="predicted"/>